<keyword evidence="10 12" id="KW-0570">Pentose shunt</keyword>
<evidence type="ECO:0000256" key="12">
    <source>
        <dbReference type="PIRNR" id="PIRNR000109"/>
    </source>
</evidence>
<feature type="binding site" description="in other chain" evidence="14">
    <location>
        <position position="264"/>
    </location>
    <ligand>
        <name>substrate</name>
        <note>ligand shared between dimeric partners</note>
    </ligand>
</feature>
<comment type="similarity">
    <text evidence="3 12 16">Belongs to the 6-phosphogluconate dehydrogenase family.</text>
</comment>
<dbReference type="PANTHER" id="PTHR11811">
    <property type="entry name" value="6-PHOSPHOGLUCONATE DEHYDROGENASE"/>
    <property type="match status" value="1"/>
</dbReference>
<dbReference type="NCBIfam" id="TIGR00873">
    <property type="entry name" value="gnd"/>
    <property type="match status" value="1"/>
</dbReference>
<evidence type="ECO:0000259" key="17">
    <source>
        <dbReference type="SMART" id="SM01350"/>
    </source>
</evidence>
<evidence type="ECO:0000256" key="11">
    <source>
        <dbReference type="ARBA" id="ARBA00048640"/>
    </source>
</evidence>
<feature type="binding site" evidence="15">
    <location>
        <position position="105"/>
    </location>
    <ligand>
        <name>NADP(+)</name>
        <dbReference type="ChEBI" id="CHEBI:58349"/>
    </ligand>
</feature>
<feature type="binding site" description="in other chain" evidence="14">
    <location>
        <begin position="131"/>
        <end position="133"/>
    </location>
    <ligand>
        <name>substrate</name>
        <note>ligand shared between dimeric partners</note>
    </ligand>
</feature>
<dbReference type="FunFam" id="1.20.5.320:FF:000002">
    <property type="entry name" value="6-phosphogluconate dehydrogenase, decarboxylating"/>
    <property type="match status" value="1"/>
</dbReference>
<dbReference type="STRING" id="575540.Isop_3207"/>
<evidence type="ECO:0000256" key="16">
    <source>
        <dbReference type="RuleBase" id="RU000485"/>
    </source>
</evidence>
<comment type="function">
    <text evidence="1 12">Catalyzes the oxidative decarboxylation of 6-phosphogluconate to ribulose 5-phosphate and CO(2), with concomitant reduction of NADP to NADPH.</text>
</comment>
<dbReference type="FunFam" id="1.10.1040.10:FF:000002">
    <property type="entry name" value="6-phosphogluconate dehydrogenase, decarboxylating"/>
    <property type="match status" value="1"/>
</dbReference>
<dbReference type="InterPro" id="IPR008927">
    <property type="entry name" value="6-PGluconate_DH-like_C_sf"/>
</dbReference>
<feature type="active site" description="Proton donor" evidence="13">
    <location>
        <position position="193"/>
    </location>
</feature>
<evidence type="ECO:0000256" key="3">
    <source>
        <dbReference type="ARBA" id="ARBA00008419"/>
    </source>
</evidence>
<dbReference type="GO" id="GO:0004616">
    <property type="term" value="F:phosphogluconate dehydrogenase (decarboxylating) activity"/>
    <property type="evidence" value="ECO:0007669"/>
    <property type="project" value="UniProtKB-EC"/>
</dbReference>
<dbReference type="AlphaFoldDB" id="E8R4H6"/>
<evidence type="ECO:0000256" key="5">
    <source>
        <dbReference type="ARBA" id="ARBA00013011"/>
    </source>
</evidence>
<dbReference type="SMART" id="SM01350">
    <property type="entry name" value="6PGD"/>
    <property type="match status" value="1"/>
</dbReference>
<dbReference type="Gene3D" id="1.20.5.320">
    <property type="entry name" value="6-Phosphogluconate Dehydrogenase, domain 3"/>
    <property type="match status" value="1"/>
</dbReference>
<comment type="pathway">
    <text evidence="2 12 16">Carbohydrate degradation; pentose phosphate pathway; D-ribulose 5-phosphate from D-glucose 6-phosphate (oxidative stage): step 3/3.</text>
</comment>
<comment type="catalytic activity">
    <reaction evidence="11 12 16">
        <text>6-phospho-D-gluconate + NADP(+) = D-ribulose 5-phosphate + CO2 + NADPH</text>
        <dbReference type="Rhea" id="RHEA:10116"/>
        <dbReference type="ChEBI" id="CHEBI:16526"/>
        <dbReference type="ChEBI" id="CHEBI:57783"/>
        <dbReference type="ChEBI" id="CHEBI:58121"/>
        <dbReference type="ChEBI" id="CHEBI:58349"/>
        <dbReference type="ChEBI" id="CHEBI:58759"/>
        <dbReference type="EC" id="1.1.1.44"/>
    </reaction>
</comment>
<dbReference type="PRINTS" id="PR00076">
    <property type="entry name" value="6PGDHDRGNASE"/>
</dbReference>
<dbReference type="NCBIfam" id="NF006765">
    <property type="entry name" value="PRK09287.1"/>
    <property type="match status" value="1"/>
</dbReference>
<dbReference type="InterPro" id="IPR006115">
    <property type="entry name" value="6PGDH_NADP-bd"/>
</dbReference>
<feature type="binding site" description="in other chain" evidence="14">
    <location>
        <position position="291"/>
    </location>
    <ligand>
        <name>substrate</name>
        <note>ligand shared between dimeric partners</note>
    </ligand>
</feature>
<dbReference type="InterPro" id="IPR006184">
    <property type="entry name" value="6PGdom_BS"/>
</dbReference>
<dbReference type="GO" id="GO:0050661">
    <property type="term" value="F:NADP binding"/>
    <property type="evidence" value="ECO:0007669"/>
    <property type="project" value="InterPro"/>
</dbReference>
<dbReference type="EC" id="1.1.1.44" evidence="5 12"/>
<dbReference type="GO" id="GO:0006098">
    <property type="term" value="P:pentose-phosphate shunt"/>
    <property type="evidence" value="ECO:0007669"/>
    <property type="project" value="UniProtKB-UniPathway"/>
</dbReference>
<dbReference type="FunCoup" id="E8R4H6">
    <property type="interactions" value="444"/>
</dbReference>
<feature type="binding site" description="in other chain" evidence="14">
    <location>
        <position position="194"/>
    </location>
    <ligand>
        <name>substrate</name>
        <note>ligand shared between dimeric partners</note>
    </ligand>
</feature>
<dbReference type="InterPro" id="IPR006113">
    <property type="entry name" value="6PGDH_Gnd/GntZ"/>
</dbReference>
<dbReference type="InParanoid" id="E8R4H6"/>
<evidence type="ECO:0000256" key="7">
    <source>
        <dbReference type="ARBA" id="ARBA00022857"/>
    </source>
</evidence>
<dbReference type="InterPro" id="IPR036291">
    <property type="entry name" value="NAD(P)-bd_dom_sf"/>
</dbReference>
<protein>
    <recommendedName>
        <fullName evidence="6 12">6-phosphogluconate dehydrogenase, decarboxylating</fullName>
        <ecNumber evidence="5 12">1.1.1.44</ecNumber>
    </recommendedName>
</protein>
<gene>
    <name evidence="18" type="ordered locus">Isop_3207</name>
</gene>
<dbReference type="InterPro" id="IPR013328">
    <property type="entry name" value="6PGD_dom2"/>
</dbReference>
<evidence type="ECO:0000256" key="4">
    <source>
        <dbReference type="ARBA" id="ARBA00011738"/>
    </source>
</evidence>
<dbReference type="SUPFAM" id="SSF48179">
    <property type="entry name" value="6-phosphogluconate dehydrogenase C-terminal domain-like"/>
    <property type="match status" value="1"/>
</dbReference>
<dbReference type="eggNOG" id="COG0362">
    <property type="taxonomic scope" value="Bacteria"/>
</dbReference>
<dbReference type="InterPro" id="IPR006114">
    <property type="entry name" value="6PGDH_C"/>
</dbReference>
<name>E8R4H6_ISOPI</name>
<feature type="binding site" evidence="15">
    <location>
        <begin position="12"/>
        <end position="17"/>
    </location>
    <ligand>
        <name>NADP(+)</name>
        <dbReference type="ChEBI" id="CHEBI:58349"/>
    </ligand>
</feature>
<dbReference type="HOGENOM" id="CLU_024540_4_2_0"/>
<dbReference type="PIRSF" id="PIRSF000109">
    <property type="entry name" value="6PGD"/>
    <property type="match status" value="1"/>
</dbReference>
<proteinExistence type="inferred from homology"/>
<keyword evidence="19" id="KW-1185">Reference proteome</keyword>
<evidence type="ECO:0000313" key="19">
    <source>
        <dbReference type="Proteomes" id="UP000008631"/>
    </source>
</evidence>
<evidence type="ECO:0000256" key="8">
    <source>
        <dbReference type="ARBA" id="ARBA00023002"/>
    </source>
</evidence>
<dbReference type="SUPFAM" id="SSF51735">
    <property type="entry name" value="NAD(P)-binding Rossmann-fold domains"/>
    <property type="match status" value="1"/>
</dbReference>
<dbReference type="Gene3D" id="1.10.1040.10">
    <property type="entry name" value="N-(1-d-carboxylethyl)-l-norvaline Dehydrogenase, domain 2"/>
    <property type="match status" value="1"/>
</dbReference>
<evidence type="ECO:0000256" key="10">
    <source>
        <dbReference type="ARBA" id="ARBA00023126"/>
    </source>
</evidence>
<dbReference type="Pfam" id="PF03446">
    <property type="entry name" value="NAD_binding_2"/>
    <property type="match status" value="1"/>
</dbReference>
<evidence type="ECO:0000256" key="14">
    <source>
        <dbReference type="PIRSR" id="PIRSR000109-2"/>
    </source>
</evidence>
<feature type="binding site" evidence="14">
    <location>
        <position position="456"/>
    </location>
    <ligand>
        <name>substrate</name>
        <note>ligand shared between dimeric partners</note>
    </ligand>
</feature>
<feature type="binding site" evidence="14">
    <location>
        <position position="450"/>
    </location>
    <ligand>
        <name>substrate</name>
        <note>ligand shared between dimeric partners</note>
    </ligand>
</feature>
<dbReference type="Gene3D" id="3.40.50.720">
    <property type="entry name" value="NAD(P)-binding Rossmann-like Domain"/>
    <property type="match status" value="1"/>
</dbReference>
<feature type="binding site" evidence="15">
    <location>
        <begin position="35"/>
        <end position="37"/>
    </location>
    <ligand>
        <name>NADP(+)</name>
        <dbReference type="ChEBI" id="CHEBI:58349"/>
    </ligand>
</feature>
<dbReference type="GO" id="GO:0019521">
    <property type="term" value="P:D-gluconate metabolic process"/>
    <property type="evidence" value="ECO:0007669"/>
    <property type="project" value="UniProtKB-KW"/>
</dbReference>
<dbReference type="UniPathway" id="UPA00115">
    <property type="reaction ID" value="UER00410"/>
</dbReference>
<evidence type="ECO:0000256" key="1">
    <source>
        <dbReference type="ARBA" id="ARBA00002526"/>
    </source>
</evidence>
<dbReference type="Proteomes" id="UP000008631">
    <property type="component" value="Chromosome"/>
</dbReference>
<accession>E8R4H6</accession>
<dbReference type="Pfam" id="PF00393">
    <property type="entry name" value="6PGD"/>
    <property type="match status" value="1"/>
</dbReference>
<dbReference type="OrthoDB" id="9804542at2"/>
<dbReference type="InterPro" id="IPR006183">
    <property type="entry name" value="Pgluconate_DH"/>
</dbReference>
<reference evidence="18 19" key="1">
    <citation type="journal article" date="2011" name="Stand. Genomic Sci.">
        <title>Complete genome sequence of Isosphaera pallida type strain (IS1B).</title>
        <authorList>
            <consortium name="US DOE Joint Genome Institute (JGI-PGF)"/>
            <person name="Goker M."/>
            <person name="Cleland D."/>
            <person name="Saunders E."/>
            <person name="Lapidus A."/>
            <person name="Nolan M."/>
            <person name="Lucas S."/>
            <person name="Hammon N."/>
            <person name="Deshpande S."/>
            <person name="Cheng J.F."/>
            <person name="Tapia R."/>
            <person name="Han C."/>
            <person name="Goodwin L."/>
            <person name="Pitluck S."/>
            <person name="Liolios K."/>
            <person name="Pagani I."/>
            <person name="Ivanova N."/>
            <person name="Mavromatis K."/>
            <person name="Pati A."/>
            <person name="Chen A."/>
            <person name="Palaniappan K."/>
            <person name="Land M."/>
            <person name="Hauser L."/>
            <person name="Chang Y.J."/>
            <person name="Jeffries C.D."/>
            <person name="Detter J.C."/>
            <person name="Beck B."/>
            <person name="Woyke T."/>
            <person name="Bristow J."/>
            <person name="Eisen J.A."/>
            <person name="Markowitz V."/>
            <person name="Hugenholtz P."/>
            <person name="Kyrpides N.C."/>
            <person name="Klenk H.P."/>
        </authorList>
    </citation>
    <scope>NUCLEOTIDE SEQUENCE [LARGE SCALE GENOMIC DNA]</scope>
    <source>
        <strain evidence="19">ATCC 43644 / DSM 9630 / IS1B</strain>
    </source>
</reference>
<keyword evidence="9 16" id="KW-0311">Gluconate utilization</keyword>
<dbReference type="EMBL" id="CP002353">
    <property type="protein sequence ID" value="ADV63771.1"/>
    <property type="molecule type" value="Genomic_DNA"/>
</dbReference>
<feature type="binding site" description="in other chain" evidence="14">
    <location>
        <position position="105"/>
    </location>
    <ligand>
        <name>substrate</name>
        <note>ligand shared between dimeric partners</note>
    </ligand>
</feature>
<feature type="active site" description="Proton acceptor" evidence="13">
    <location>
        <position position="186"/>
    </location>
</feature>
<feature type="domain" description="6-phosphogluconate dehydrogenase C-terminal" evidence="17">
    <location>
        <begin position="182"/>
        <end position="474"/>
    </location>
</feature>
<feature type="binding site" evidence="15">
    <location>
        <begin position="77"/>
        <end position="79"/>
    </location>
    <ligand>
        <name>NADP(+)</name>
        <dbReference type="ChEBI" id="CHEBI:58349"/>
    </ligand>
</feature>
<sequence>MSEPTADIGLIGLAVMGENLVLNMESHGYTVAVYNRTTSKVDEFINGRGRGKKLVGCHTPAELVAALKRPRKIMIMVKAGAAVDAVIDELVPLLEPGDLLIDGGNTHYPDTTRRERALRAKNLLFIGTGVSGGEEGALKGPSIMPGGNVEGWPLIKPIFQSIAAKVEDGSPCCDWVGPEGAGHYVKMVHNGIEYGDMQLICEAHHLMSAVLGYDASKQHEIFKRWNQGRLNSYLIEITADILGYIDPETGKPLVDLILDAAGQKGTGKWTVNSSTDLGTPLTLIAEAVYARCLSALKEERVAAEPLLKGPNPPPFDGDPDAFVNDLEQALYASKLISYSQGYVLMREMAKESGWNFNYGGIALMWRGGCIIRSVFLGKIKEAFDANPHLSNLLVDPYFRDQIAQAQDSWRRVVATAALRGVPIPAMASALSYFDGYRSGRLPANLLQAQRDYFGAHTYERVDKPRGQFFHTNWTGRGGTTASTTYNV</sequence>
<organism evidence="18 19">
    <name type="scientific">Isosphaera pallida (strain ATCC 43644 / DSM 9630 / IS1B)</name>
    <dbReference type="NCBI Taxonomy" id="575540"/>
    <lineage>
        <taxon>Bacteria</taxon>
        <taxon>Pseudomonadati</taxon>
        <taxon>Planctomycetota</taxon>
        <taxon>Planctomycetia</taxon>
        <taxon>Isosphaerales</taxon>
        <taxon>Isosphaeraceae</taxon>
        <taxon>Isosphaera</taxon>
    </lineage>
</organism>
<dbReference type="FunFam" id="3.40.50.720:FF:000007">
    <property type="entry name" value="6-phosphogluconate dehydrogenase, decarboxylating"/>
    <property type="match status" value="1"/>
</dbReference>
<comment type="subunit">
    <text evidence="4 12">Homodimer.</text>
</comment>
<keyword evidence="8 12" id="KW-0560">Oxidoreductase</keyword>
<evidence type="ECO:0000313" key="18">
    <source>
        <dbReference type="EMBL" id="ADV63771.1"/>
    </source>
</evidence>
<evidence type="ECO:0000256" key="13">
    <source>
        <dbReference type="PIRSR" id="PIRSR000109-1"/>
    </source>
</evidence>
<dbReference type="RefSeq" id="WP_013566059.1">
    <property type="nucleotide sequence ID" value="NC_014962.1"/>
</dbReference>
<dbReference type="PROSITE" id="PS00461">
    <property type="entry name" value="6PGD"/>
    <property type="match status" value="1"/>
</dbReference>
<dbReference type="KEGG" id="ipa:Isop_3207"/>
<feature type="binding site" description="in other chain" evidence="14">
    <location>
        <begin position="189"/>
        <end position="190"/>
    </location>
    <ligand>
        <name>substrate</name>
        <note>ligand shared between dimeric partners</note>
    </ligand>
</feature>
<evidence type="ECO:0000256" key="6">
    <source>
        <dbReference type="ARBA" id="ARBA00018193"/>
    </source>
</evidence>
<keyword evidence="7 12" id="KW-0521">NADP</keyword>
<evidence type="ECO:0000256" key="15">
    <source>
        <dbReference type="PIRSR" id="PIRSR000109-3"/>
    </source>
</evidence>
<evidence type="ECO:0000256" key="2">
    <source>
        <dbReference type="ARBA" id="ARBA00004874"/>
    </source>
</evidence>
<evidence type="ECO:0000256" key="9">
    <source>
        <dbReference type="ARBA" id="ARBA00023064"/>
    </source>
</evidence>